<keyword evidence="4" id="KW-0479">Metal-binding</keyword>
<keyword evidence="7" id="KW-0732">Signal</keyword>
<organism evidence="9 10">
    <name type="scientific">Catenovulum sediminis</name>
    <dbReference type="NCBI Taxonomy" id="1740262"/>
    <lineage>
        <taxon>Bacteria</taxon>
        <taxon>Pseudomonadati</taxon>
        <taxon>Pseudomonadota</taxon>
        <taxon>Gammaproteobacteria</taxon>
        <taxon>Alteromonadales</taxon>
        <taxon>Alteromonadaceae</taxon>
        <taxon>Catenovulum</taxon>
    </lineage>
</organism>
<accession>A0ABV1RMK7</accession>
<dbReference type="SUPFAM" id="SSF50998">
    <property type="entry name" value="Quinoprotein alcohol dehydrogenase-like"/>
    <property type="match status" value="1"/>
</dbReference>
<dbReference type="SUPFAM" id="SSF53300">
    <property type="entry name" value="vWA-like"/>
    <property type="match status" value="1"/>
</dbReference>
<dbReference type="InterPro" id="IPR002035">
    <property type="entry name" value="VWF_A"/>
</dbReference>
<dbReference type="RefSeq" id="WP_350403194.1">
    <property type="nucleotide sequence ID" value="NZ_JBELOE010000284.1"/>
</dbReference>
<dbReference type="InterPro" id="IPR011047">
    <property type="entry name" value="Quinoprotein_ADH-like_sf"/>
</dbReference>
<keyword evidence="5" id="KW-0106">Calcium</keyword>
<name>A0ABV1RMK7_9ALTE</name>
<evidence type="ECO:0000256" key="5">
    <source>
        <dbReference type="ARBA" id="ARBA00022837"/>
    </source>
</evidence>
<evidence type="ECO:0000256" key="7">
    <source>
        <dbReference type="SAM" id="SignalP"/>
    </source>
</evidence>
<evidence type="ECO:0000259" key="8">
    <source>
        <dbReference type="PROSITE" id="PS50234"/>
    </source>
</evidence>
<evidence type="ECO:0000256" key="2">
    <source>
        <dbReference type="ARBA" id="ARBA00008387"/>
    </source>
</evidence>
<comment type="similarity">
    <text evidence="2">Belongs to the PilY1 family.</text>
</comment>
<dbReference type="Proteomes" id="UP001467690">
    <property type="component" value="Unassembled WGS sequence"/>
</dbReference>
<protein>
    <submittedName>
        <fullName evidence="9">PilC/PilY family type IV pilus protein</fullName>
    </submittedName>
</protein>
<dbReference type="Gene3D" id="3.40.50.410">
    <property type="entry name" value="von Willebrand factor, type A domain"/>
    <property type="match status" value="1"/>
</dbReference>
<feature type="chain" id="PRO_5046277807" evidence="7">
    <location>
        <begin position="22"/>
        <end position="1241"/>
    </location>
</feature>
<reference evidence="9 10" key="1">
    <citation type="submission" date="2024-06" db="EMBL/GenBank/DDBJ databases">
        <authorList>
            <person name="Chen R.Y."/>
        </authorList>
    </citation>
    <scope>NUCLEOTIDE SEQUENCE [LARGE SCALE GENOMIC DNA]</scope>
    <source>
        <strain evidence="9 10">D2</strain>
    </source>
</reference>
<dbReference type="EMBL" id="JBELOE010000284">
    <property type="protein sequence ID" value="MER2494184.1"/>
    <property type="molecule type" value="Genomic_DNA"/>
</dbReference>
<dbReference type="Pfam" id="PF05567">
    <property type="entry name" value="T4P_PilY1"/>
    <property type="match status" value="1"/>
</dbReference>
<gene>
    <name evidence="9" type="ORF">ABS311_20090</name>
</gene>
<evidence type="ECO:0000256" key="3">
    <source>
        <dbReference type="ARBA" id="ARBA00022558"/>
    </source>
</evidence>
<comment type="subcellular location">
    <subcellularLocation>
        <location evidence="1">Fimbrium</location>
    </subcellularLocation>
</comment>
<evidence type="ECO:0000313" key="9">
    <source>
        <dbReference type="EMBL" id="MER2494184.1"/>
    </source>
</evidence>
<feature type="domain" description="VWFA" evidence="8">
    <location>
        <begin position="280"/>
        <end position="529"/>
    </location>
</feature>
<evidence type="ECO:0000256" key="1">
    <source>
        <dbReference type="ARBA" id="ARBA00004561"/>
    </source>
</evidence>
<comment type="caution">
    <text evidence="9">The sequence shown here is derived from an EMBL/GenBank/DDBJ whole genome shotgun (WGS) entry which is preliminary data.</text>
</comment>
<evidence type="ECO:0000256" key="4">
    <source>
        <dbReference type="ARBA" id="ARBA00022723"/>
    </source>
</evidence>
<sequence length="1241" mass="133472">MKRIKLLTSCVLLVTFITSFSSRGEDIELYVRNIADRVGTAPQVMIIFDNSGSMQISESVKASYDPAQTYDGHYTNGANERAVFFSVGASGASEFPDPVDDTRRFNELINACNQSFIPLYGLWRHNTNGTEQNGYELAQAGADFSNYSLIEGGQGYYVDRVGEYYTSGQNKNSWRSLRENNGMNATDVMDCLKDVLEVDQNNPGEFGAQSGNGTLIGAGLPVNGYATGQGNNKTTHTHYFVSDPSNIENDTTYQNTKATFADVNVVTLYTGNYLNWKTASAADVGSNNKSRLTIAKEAISSVVNATATVDFGLTLFNINYPNEGHNDGGRVVSAIKTRSNAETDTLLNTINNIQAQTNTPLCESMYEVYRYFAGLSVKYGNENGSYVPSWLNHSDVYIEPDKDPSAESAGSYITPYGNNCRNEAYVVVITDGQPTKDNDANASIAALSGANSQSAVDGNYLPVLTEWMFNNDVNENLDGIQNVVSYTIGFGSDAINAEPILQAAAQKGGGAYYSATDPDELASALQKALISILEQSASFTSPSVASNNFDRTRSLDNVYYSMFFPDDGPRWPGNLKKLVVADNVIVDSNGLPAIDSNGNIASTAFSFWGATSSCEQGTVCADGNDVDRGGVAEYLANKSPADRTIYSNTGGGGALQTFNYLNASTGIANLSATLGVASGEESTLIDWARGVDVHDEDNDGNTSEMRTDVFGDPLHSKPLVINYGGSVNNQDLRIVVGTNAGFLHMLDDNGATLTESWSFIPTSVYPNLDILRDNVTNASKVYGMDGSPVAYVKDTDGTISAADGDKVWLFTGMRRGGNQYFAFDVTSPDSPSLKWTITGGSNQFPTLAQSWSQPVVGFIKSSRIATSTPVLILGAGYVSDADSAGSTTSGRGIYIVNADTGERVWSFTPDANLGNNTEVNILDAVPAKVAALDSDFDGFIDRIYAGDLGGNVWRMDLFGSDESKWTAYKLASVSGEAQADKRKFFNEPTVVRTFFNVKKRVSITGNESSTVVVSKEVPYEGIVIGSGDRAHPNSSTTNDRLYVIQDRNIITDSYTTTPNWSNISEDDLFDMTGDPIQQAIANNDLDSILIDGLANKKGWYIDLARTGEKSLSAARVIGGVAYFTSYTPPDGGVLANSCTIKAGTGRLYAMDLSYGTQIYDWGNEMVVGNRIPDTPVTYAGENEDGKSLLSFIGVGQGENNTGVIEAKGSTGEPGESCEDSNSCDIDFGLKTYKLHTKVEEK</sequence>
<feature type="signal peptide" evidence="7">
    <location>
        <begin position="1"/>
        <end position="21"/>
    </location>
</feature>
<keyword evidence="3" id="KW-1029">Fimbrium biogenesis</keyword>
<keyword evidence="6" id="KW-0281">Fimbrium</keyword>
<evidence type="ECO:0000256" key="6">
    <source>
        <dbReference type="ARBA" id="ARBA00023263"/>
    </source>
</evidence>
<proteinExistence type="inferred from homology"/>
<evidence type="ECO:0000313" key="10">
    <source>
        <dbReference type="Proteomes" id="UP001467690"/>
    </source>
</evidence>
<dbReference type="InterPro" id="IPR008707">
    <property type="entry name" value="B-propeller_PilY1"/>
</dbReference>
<keyword evidence="10" id="KW-1185">Reference proteome</keyword>
<dbReference type="InterPro" id="IPR036465">
    <property type="entry name" value="vWFA_dom_sf"/>
</dbReference>
<dbReference type="PROSITE" id="PS50234">
    <property type="entry name" value="VWFA"/>
    <property type="match status" value="1"/>
</dbReference>